<feature type="non-terminal residue" evidence="2">
    <location>
        <position position="1"/>
    </location>
</feature>
<name>A0A179U726_BLAGS</name>
<sequence length="101" mass="11279">GGVRLVSSQHQHTSSARPQHPFPIPPFPRYHTSPHRPRPRLYVFLSNISICNYAIRYAYVEHEVADAVGEKNTSAVIHRTTAPTPVGTFLKALPAIDIIKL</sequence>
<organism evidence="2 3">
    <name type="scientific">Blastomyces gilchristii (strain SLH14081)</name>
    <name type="common">Blastomyces dermatitidis</name>
    <dbReference type="NCBI Taxonomy" id="559298"/>
    <lineage>
        <taxon>Eukaryota</taxon>
        <taxon>Fungi</taxon>
        <taxon>Dikarya</taxon>
        <taxon>Ascomycota</taxon>
        <taxon>Pezizomycotina</taxon>
        <taxon>Eurotiomycetes</taxon>
        <taxon>Eurotiomycetidae</taxon>
        <taxon>Onygenales</taxon>
        <taxon>Ajellomycetaceae</taxon>
        <taxon>Blastomyces</taxon>
    </lineage>
</organism>
<dbReference type="RefSeq" id="XP_031575739.1">
    <property type="nucleotide sequence ID" value="XM_031724107.1"/>
</dbReference>
<feature type="compositionally biased region" description="Polar residues" evidence="1">
    <location>
        <begin position="1"/>
        <end position="17"/>
    </location>
</feature>
<feature type="non-terminal residue" evidence="2">
    <location>
        <position position="101"/>
    </location>
</feature>
<keyword evidence="3" id="KW-1185">Reference proteome</keyword>
<accession>A0A179U726</accession>
<gene>
    <name evidence="2" type="ORF">BDBG_16086</name>
</gene>
<evidence type="ECO:0000256" key="1">
    <source>
        <dbReference type="SAM" id="MobiDB-lite"/>
    </source>
</evidence>
<dbReference type="KEGG" id="bgh:BDBG_16086"/>
<dbReference type="EMBL" id="GG657448">
    <property type="protein sequence ID" value="OAT03630.1"/>
    <property type="molecule type" value="Genomic_DNA"/>
</dbReference>
<dbReference type="Proteomes" id="UP000002038">
    <property type="component" value="Unassembled WGS sequence"/>
</dbReference>
<dbReference type="AlphaFoldDB" id="A0A179U726"/>
<dbReference type="GeneID" id="42528322"/>
<proteinExistence type="predicted"/>
<evidence type="ECO:0000313" key="2">
    <source>
        <dbReference type="EMBL" id="OAT03630.1"/>
    </source>
</evidence>
<reference evidence="3" key="1">
    <citation type="journal article" date="2015" name="PLoS Genet.">
        <title>The dynamic genome and transcriptome of the human fungal pathogen Blastomyces and close relative Emmonsia.</title>
        <authorList>
            <person name="Munoz J.F."/>
            <person name="Gauthier G.M."/>
            <person name="Desjardins C.A."/>
            <person name="Gallo J.E."/>
            <person name="Holder J."/>
            <person name="Sullivan T.D."/>
            <person name="Marty A.J."/>
            <person name="Carmen J.C."/>
            <person name="Chen Z."/>
            <person name="Ding L."/>
            <person name="Gujja S."/>
            <person name="Magrini V."/>
            <person name="Misas E."/>
            <person name="Mitreva M."/>
            <person name="Priest M."/>
            <person name="Saif S."/>
            <person name="Whiston E.A."/>
            <person name="Young S."/>
            <person name="Zeng Q."/>
            <person name="Goldman W.E."/>
            <person name="Mardis E.R."/>
            <person name="Taylor J.W."/>
            <person name="McEwen J.G."/>
            <person name="Clay O.K."/>
            <person name="Klein B.S."/>
            <person name="Cuomo C.A."/>
        </authorList>
    </citation>
    <scope>NUCLEOTIDE SEQUENCE [LARGE SCALE GENOMIC DNA]</scope>
    <source>
        <strain evidence="3">SLH14081</strain>
    </source>
</reference>
<protein>
    <submittedName>
        <fullName evidence="2">Uncharacterized protein</fullName>
    </submittedName>
</protein>
<feature type="region of interest" description="Disordered" evidence="1">
    <location>
        <begin position="1"/>
        <end position="31"/>
    </location>
</feature>
<dbReference type="VEuPathDB" id="FungiDB:BDBG_16086"/>
<evidence type="ECO:0000313" key="3">
    <source>
        <dbReference type="Proteomes" id="UP000002038"/>
    </source>
</evidence>